<organism evidence="1 2">
    <name type="scientific">Bifidobacterium tibiigranuli</name>
    <dbReference type="NCBI Taxonomy" id="2172043"/>
    <lineage>
        <taxon>Bacteria</taxon>
        <taxon>Bacillati</taxon>
        <taxon>Actinomycetota</taxon>
        <taxon>Actinomycetes</taxon>
        <taxon>Bifidobacteriales</taxon>
        <taxon>Bifidobacteriaceae</taxon>
        <taxon>Bifidobacterium</taxon>
    </lineage>
</organism>
<evidence type="ECO:0008006" key="3">
    <source>
        <dbReference type="Google" id="ProtNLM"/>
    </source>
</evidence>
<accession>A0A5N6RYC5</accession>
<name>A0A5N6RYC5_9BIFI</name>
<dbReference type="Proteomes" id="UP000325415">
    <property type="component" value="Unassembled WGS sequence"/>
</dbReference>
<dbReference type="AlphaFoldDB" id="A0A5N6RYC5"/>
<gene>
    <name evidence="1" type="ORF">DDE84_02650</name>
</gene>
<evidence type="ECO:0000313" key="1">
    <source>
        <dbReference type="EMBL" id="KAE8129716.1"/>
    </source>
</evidence>
<protein>
    <recommendedName>
        <fullName evidence="3">PH domain-containing protein</fullName>
    </recommendedName>
</protein>
<dbReference type="RefSeq" id="WP_152580198.1">
    <property type="nucleotide sequence ID" value="NZ_QDAG01000002.1"/>
</dbReference>
<sequence length="90" mass="10269">MAERLTSTAGVLFDGGEFRLYDNRIEIDKHGFFGGVKRVDIVYYSDITSAEVRRKQLFFTRTGVKTNIILQFKKKDQAQQALGIINSHKA</sequence>
<evidence type="ECO:0000313" key="2">
    <source>
        <dbReference type="Proteomes" id="UP000325415"/>
    </source>
</evidence>
<dbReference type="GeneID" id="78126592"/>
<keyword evidence="2" id="KW-1185">Reference proteome</keyword>
<proteinExistence type="predicted"/>
<reference evidence="1 2" key="1">
    <citation type="submission" date="2018-04" db="EMBL/GenBank/DDBJ databases">
        <authorList>
            <person name="Eckel V.P."/>
            <person name="Vogel R.F."/>
        </authorList>
    </citation>
    <scope>NUCLEOTIDE SEQUENCE [LARGE SCALE GENOMIC DNA]</scope>
    <source>
        <strain evidence="2">TMW 2.1764</strain>
    </source>
</reference>
<comment type="caution">
    <text evidence="1">The sequence shown here is derived from an EMBL/GenBank/DDBJ whole genome shotgun (WGS) entry which is preliminary data.</text>
</comment>
<dbReference type="OrthoDB" id="3237004at2"/>
<dbReference type="EMBL" id="QDAG01000002">
    <property type="protein sequence ID" value="KAE8129716.1"/>
    <property type="molecule type" value="Genomic_DNA"/>
</dbReference>